<reference evidence="1" key="1">
    <citation type="journal article" date="2015" name="Nature">
        <title>Complex archaea that bridge the gap between prokaryotes and eukaryotes.</title>
        <authorList>
            <person name="Spang A."/>
            <person name="Saw J.H."/>
            <person name="Jorgensen S.L."/>
            <person name="Zaremba-Niedzwiedzka K."/>
            <person name="Martijn J."/>
            <person name="Lind A.E."/>
            <person name="van Eijk R."/>
            <person name="Schleper C."/>
            <person name="Guy L."/>
            <person name="Ettema T.J."/>
        </authorList>
    </citation>
    <scope>NUCLEOTIDE SEQUENCE</scope>
</reference>
<dbReference type="EMBL" id="LAZR01000337">
    <property type="protein sequence ID" value="KKN73793.1"/>
    <property type="molecule type" value="Genomic_DNA"/>
</dbReference>
<dbReference type="AlphaFoldDB" id="A0A0F9W706"/>
<gene>
    <name evidence="1" type="ORF">LCGC14_0397410</name>
</gene>
<comment type="caution">
    <text evidence="1">The sequence shown here is derived from an EMBL/GenBank/DDBJ whole genome shotgun (WGS) entry which is preliminary data.</text>
</comment>
<evidence type="ECO:0000313" key="1">
    <source>
        <dbReference type="EMBL" id="KKN73793.1"/>
    </source>
</evidence>
<accession>A0A0F9W706</accession>
<sequence>MALLTARPTSPTEGVHLVENFIGNGTITTNLIGQNMWTLTTIGTAGTVSYLTTLLDNDSPLGGIRLLTGSNAAGDGHAVSLRADSALFPTSVGGGGFATRVNIPDIASNTLTDNDFVTGIHSTVTATAPTDGISWQSISGVMTLRSDSADHGDTSQAAAGVGSLTSGTTLVKGVPHALEAQWSGENGQGGPLIVEGFIDDEPCAQVLCNLDNDESAEPSIVCWGSAGGAVTLESDVHNFEYWQFMNYPTAPAV</sequence>
<protein>
    <submittedName>
        <fullName evidence="1">Uncharacterized protein</fullName>
    </submittedName>
</protein>
<proteinExistence type="predicted"/>
<name>A0A0F9W706_9ZZZZ</name>
<organism evidence="1">
    <name type="scientific">marine sediment metagenome</name>
    <dbReference type="NCBI Taxonomy" id="412755"/>
    <lineage>
        <taxon>unclassified sequences</taxon>
        <taxon>metagenomes</taxon>
        <taxon>ecological metagenomes</taxon>
    </lineage>
</organism>